<evidence type="ECO:0000256" key="6">
    <source>
        <dbReference type="ARBA" id="ARBA00023136"/>
    </source>
</evidence>
<organism evidence="10 11">
    <name type="scientific">Lupinus albus</name>
    <name type="common">White lupine</name>
    <name type="synonym">Lupinus termis</name>
    <dbReference type="NCBI Taxonomy" id="3870"/>
    <lineage>
        <taxon>Eukaryota</taxon>
        <taxon>Viridiplantae</taxon>
        <taxon>Streptophyta</taxon>
        <taxon>Embryophyta</taxon>
        <taxon>Tracheophyta</taxon>
        <taxon>Spermatophyta</taxon>
        <taxon>Magnoliopsida</taxon>
        <taxon>eudicotyledons</taxon>
        <taxon>Gunneridae</taxon>
        <taxon>Pentapetalae</taxon>
        <taxon>rosids</taxon>
        <taxon>fabids</taxon>
        <taxon>Fabales</taxon>
        <taxon>Fabaceae</taxon>
        <taxon>Papilionoideae</taxon>
        <taxon>50 kb inversion clade</taxon>
        <taxon>genistoids sensu lato</taxon>
        <taxon>core genistoids</taxon>
        <taxon>Genisteae</taxon>
        <taxon>Lupinus</taxon>
    </lineage>
</organism>
<comment type="caution">
    <text evidence="10">The sequence shown here is derived from an EMBL/GenBank/DDBJ whole genome shotgun (WGS) entry which is preliminary data.</text>
</comment>
<evidence type="ECO:0000256" key="9">
    <source>
        <dbReference type="SAM" id="Phobius"/>
    </source>
</evidence>
<comment type="subcellular location">
    <subcellularLocation>
        <location evidence="7">Lipid droplet</location>
    </subcellularLocation>
    <subcellularLocation>
        <location evidence="7">Membrane</location>
        <topology evidence="7">Multi-pass membrane protein</topology>
    </subcellularLocation>
</comment>
<reference evidence="11" key="1">
    <citation type="journal article" date="2020" name="Nat. Commun.">
        <title>Genome sequence of the cluster root forming white lupin.</title>
        <authorList>
            <person name="Hufnagel B."/>
            <person name="Marques A."/>
            <person name="Soriano A."/>
            <person name="Marques L."/>
            <person name="Divol F."/>
            <person name="Doumas P."/>
            <person name="Sallet E."/>
            <person name="Mancinotti D."/>
            <person name="Carrere S."/>
            <person name="Marande W."/>
            <person name="Arribat S."/>
            <person name="Keller J."/>
            <person name="Huneau C."/>
            <person name="Blein T."/>
            <person name="Aime D."/>
            <person name="Laguerre M."/>
            <person name="Taylor J."/>
            <person name="Schubert V."/>
            <person name="Nelson M."/>
            <person name="Geu-Flores F."/>
            <person name="Crespi M."/>
            <person name="Gallardo-Guerrero K."/>
            <person name="Delaux P.-M."/>
            <person name="Salse J."/>
            <person name="Berges H."/>
            <person name="Guyot R."/>
            <person name="Gouzy J."/>
            <person name="Peret B."/>
        </authorList>
    </citation>
    <scope>NUCLEOTIDE SEQUENCE [LARGE SCALE GENOMIC DNA]</scope>
    <source>
        <strain evidence="11">cv. Amiga</strain>
    </source>
</reference>
<evidence type="ECO:0000256" key="5">
    <source>
        <dbReference type="ARBA" id="ARBA00022989"/>
    </source>
</evidence>
<evidence type="ECO:0000313" key="11">
    <source>
        <dbReference type="Proteomes" id="UP000447434"/>
    </source>
</evidence>
<keyword evidence="6 9" id="KW-0472">Membrane</keyword>
<gene>
    <name evidence="10" type="ORF">Lalb_Chr12g0201801</name>
</gene>
<keyword evidence="4 9" id="KW-0812">Transmembrane</keyword>
<dbReference type="GO" id="GO:0012511">
    <property type="term" value="C:monolayer-surrounded lipid storage body"/>
    <property type="evidence" value="ECO:0007669"/>
    <property type="project" value="InterPro"/>
</dbReference>
<dbReference type="PANTHER" id="PTHR33203:SF44">
    <property type="entry name" value="OLEOSIN 20.3 KDA"/>
    <property type="match status" value="1"/>
</dbReference>
<dbReference type="GO" id="GO:0010344">
    <property type="term" value="P:seed oilbody biogenesis"/>
    <property type="evidence" value="ECO:0007669"/>
    <property type="project" value="TreeGrafter"/>
</dbReference>
<evidence type="ECO:0000256" key="8">
    <source>
        <dbReference type="SAM" id="MobiDB-lite"/>
    </source>
</evidence>
<feature type="transmembrane region" description="Helical" evidence="9">
    <location>
        <begin position="22"/>
        <end position="52"/>
    </location>
</feature>
<dbReference type="PROSITE" id="PS00811">
    <property type="entry name" value="OLEOSINS"/>
    <property type="match status" value="1"/>
</dbReference>
<keyword evidence="11" id="KW-1185">Reference proteome</keyword>
<evidence type="ECO:0000256" key="4">
    <source>
        <dbReference type="ARBA" id="ARBA00022692"/>
    </source>
</evidence>
<protein>
    <recommendedName>
        <fullName evidence="7">Oleosin</fullName>
    </recommendedName>
</protein>
<dbReference type="GO" id="GO:0050826">
    <property type="term" value="P:response to freezing"/>
    <property type="evidence" value="ECO:0007669"/>
    <property type="project" value="TreeGrafter"/>
</dbReference>
<feature type="transmembrane region" description="Helical" evidence="9">
    <location>
        <begin position="64"/>
        <end position="94"/>
    </location>
</feature>
<keyword evidence="3 7" id="KW-0551">Lipid droplet</keyword>
<evidence type="ECO:0000256" key="1">
    <source>
        <dbReference type="ARBA" id="ARBA00002582"/>
    </source>
</evidence>
<dbReference type="Pfam" id="PF01277">
    <property type="entry name" value="Oleosin"/>
    <property type="match status" value="1"/>
</dbReference>
<evidence type="ECO:0000256" key="3">
    <source>
        <dbReference type="ARBA" id="ARBA00022677"/>
    </source>
</evidence>
<name>A0A6A5M3Y4_LUPAL</name>
<feature type="compositionally biased region" description="Basic and acidic residues" evidence="8">
    <location>
        <begin position="142"/>
        <end position="156"/>
    </location>
</feature>
<dbReference type="GO" id="GO:0016020">
    <property type="term" value="C:membrane"/>
    <property type="evidence" value="ECO:0007669"/>
    <property type="project" value="UniProtKB-SubCell"/>
</dbReference>
<dbReference type="Proteomes" id="UP000447434">
    <property type="component" value="Chromosome 12"/>
</dbReference>
<dbReference type="PANTHER" id="PTHR33203">
    <property type="entry name" value="OLEOSIN"/>
    <property type="match status" value="1"/>
</dbReference>
<dbReference type="OrthoDB" id="1929188at2759"/>
<dbReference type="GO" id="GO:0019915">
    <property type="term" value="P:lipid storage"/>
    <property type="evidence" value="ECO:0007669"/>
    <property type="project" value="TreeGrafter"/>
</dbReference>
<feature type="region of interest" description="Disordered" evidence="8">
    <location>
        <begin position="132"/>
        <end position="156"/>
    </location>
</feature>
<evidence type="ECO:0000256" key="2">
    <source>
        <dbReference type="ARBA" id="ARBA00010858"/>
    </source>
</evidence>
<evidence type="ECO:0000256" key="7">
    <source>
        <dbReference type="RuleBase" id="RU000540"/>
    </source>
</evidence>
<evidence type="ECO:0000313" key="10">
    <source>
        <dbReference type="EMBL" id="KAE9602645.1"/>
    </source>
</evidence>
<dbReference type="AlphaFoldDB" id="A0A6A5M3Y4"/>
<keyword evidence="5 9" id="KW-1133">Transmembrane helix</keyword>
<proteinExistence type="inferred from homology"/>
<sequence length="156" mass="16675">MVDPQQQIYYHQRNKSPSTSQVLAIATLIPFGASLLILAFLTLTATVIGLAVATPLLVFFSPVLVPAALVIGLAVAGFLTPGAFGVTSLSSFAWMASYLRRSRLPEQLHETFGDLALRTKEVAESGINKAQDIAPEAQSTAREAKTIQEENKTSSS</sequence>
<dbReference type="EMBL" id="WOCE01000012">
    <property type="protein sequence ID" value="KAE9602645.1"/>
    <property type="molecule type" value="Genomic_DNA"/>
</dbReference>
<dbReference type="InterPro" id="IPR000136">
    <property type="entry name" value="Oleosin"/>
</dbReference>
<comment type="function">
    <text evidence="1">May have a structural role to stabilize the lipid body during desiccation of the seed by preventing coalescence of the oil. Probably interacts with both lipid and phospholipid moieties of lipid bodies. May also provide recognition signals for specific lipase anchorage in lipolysis during seedling growth.</text>
</comment>
<accession>A0A6A5M3Y4</accession>
<comment type="similarity">
    <text evidence="2 7">Belongs to the oleosin family.</text>
</comment>